<protein>
    <submittedName>
        <fullName evidence="1">Uncharacterized protein</fullName>
    </submittedName>
</protein>
<name>W7TL96_9STRA</name>
<accession>W7TL96</accession>
<organism evidence="1 2">
    <name type="scientific">Nannochloropsis gaditana</name>
    <dbReference type="NCBI Taxonomy" id="72520"/>
    <lineage>
        <taxon>Eukaryota</taxon>
        <taxon>Sar</taxon>
        <taxon>Stramenopiles</taxon>
        <taxon>Ochrophyta</taxon>
        <taxon>Eustigmatophyceae</taxon>
        <taxon>Eustigmatales</taxon>
        <taxon>Monodopsidaceae</taxon>
        <taxon>Nannochloropsis</taxon>
    </lineage>
</organism>
<gene>
    <name evidence="1" type="ORF">Naga_101635g1</name>
</gene>
<comment type="caution">
    <text evidence="1">The sequence shown here is derived from an EMBL/GenBank/DDBJ whole genome shotgun (WGS) entry which is preliminary data.</text>
</comment>
<reference evidence="1 2" key="1">
    <citation type="journal article" date="2014" name="Mol. Plant">
        <title>Chromosome Scale Genome Assembly and Transcriptome Profiling of Nannochloropsis gaditana in Nitrogen Depletion.</title>
        <authorList>
            <person name="Corteggiani Carpinelli E."/>
            <person name="Telatin A."/>
            <person name="Vitulo N."/>
            <person name="Forcato C."/>
            <person name="D'Angelo M."/>
            <person name="Schiavon R."/>
            <person name="Vezzi A."/>
            <person name="Giacometti G.M."/>
            <person name="Morosinotto T."/>
            <person name="Valle G."/>
        </authorList>
    </citation>
    <scope>NUCLEOTIDE SEQUENCE [LARGE SCALE GENOMIC DNA]</scope>
    <source>
        <strain evidence="1 2">B-31</strain>
    </source>
</reference>
<evidence type="ECO:0000313" key="1">
    <source>
        <dbReference type="EMBL" id="EWM21196.1"/>
    </source>
</evidence>
<dbReference type="EMBL" id="AZIL01002612">
    <property type="protein sequence ID" value="EWM21196.1"/>
    <property type="molecule type" value="Genomic_DNA"/>
</dbReference>
<keyword evidence="2" id="KW-1185">Reference proteome</keyword>
<sequence length="73" mass="8243">MDNGYCQTQKETCDGRGEACGCHPTVADPVHCVLGIDIHGRRRRVFGQKIRGRREQERAHQYGGKFEEIGRGD</sequence>
<dbReference type="AlphaFoldDB" id="W7TL96"/>
<evidence type="ECO:0000313" key="2">
    <source>
        <dbReference type="Proteomes" id="UP000019335"/>
    </source>
</evidence>
<proteinExistence type="predicted"/>
<dbReference type="Proteomes" id="UP000019335">
    <property type="component" value="Unassembled WGS sequence"/>
</dbReference>